<dbReference type="GO" id="GO:0031071">
    <property type="term" value="F:cysteine desulfurase activity"/>
    <property type="evidence" value="ECO:0007669"/>
    <property type="project" value="UniProtKB-EC"/>
</dbReference>
<comment type="catalytic activity">
    <reaction evidence="5">
        <text>(sulfur carrier)-H + L-cysteine = (sulfur carrier)-SH + L-alanine</text>
        <dbReference type="Rhea" id="RHEA:43892"/>
        <dbReference type="Rhea" id="RHEA-COMP:14737"/>
        <dbReference type="Rhea" id="RHEA-COMP:14739"/>
        <dbReference type="ChEBI" id="CHEBI:29917"/>
        <dbReference type="ChEBI" id="CHEBI:35235"/>
        <dbReference type="ChEBI" id="CHEBI:57972"/>
        <dbReference type="ChEBI" id="CHEBI:64428"/>
        <dbReference type="EC" id="2.8.1.7"/>
    </reaction>
</comment>
<dbReference type="PANTHER" id="PTHR43586">
    <property type="entry name" value="CYSTEINE DESULFURASE"/>
    <property type="match status" value="1"/>
</dbReference>
<dbReference type="SUPFAM" id="SSF53383">
    <property type="entry name" value="PLP-dependent transferases"/>
    <property type="match status" value="1"/>
</dbReference>
<sequence>MIYLDTAATSFLKPPCVAQAVVDAMHTVGSPGRGAHPLTLAASRTVWACREAVAELLGAADPARVCFTLNSTAALNTAICGLYGPGDHVITTALEHNSVLRPLYRLEEQGLELTILPADETGNIDYKDFARALRPNTRGVVCTHASNVTGNTLDLKCIGNFCRAHGLTFVVDASQSAGVLDVNQKAVGASVVCFTGHKGLLGPQGTGGLSVAPDVTLRPLAVGGSGVHSYDRRHPQDLPEGLEAGTLNAHGLAGLLAGITYIKERGQENLYRQEMKLARTFVNGVRHLPGVTLYGDVDAPHRTAVVSLNLGEEDAGEVADVLAQEFGICTRAGAHCAPLIHEALGTSARGAVRFSFSHLNTPQEVAQAVDAVADLARRLSPI</sequence>
<evidence type="ECO:0000259" key="6">
    <source>
        <dbReference type="Pfam" id="PF00266"/>
    </source>
</evidence>
<proteinExistence type="inferred from homology"/>
<protein>
    <recommendedName>
        <fullName evidence="3">cysteine desulfurase</fullName>
        <ecNumber evidence="3">2.8.1.7</ecNumber>
    </recommendedName>
</protein>
<evidence type="ECO:0000256" key="3">
    <source>
        <dbReference type="ARBA" id="ARBA00012239"/>
    </source>
</evidence>
<feature type="domain" description="Aminotransferase class V" evidence="6">
    <location>
        <begin position="2"/>
        <end position="366"/>
    </location>
</feature>
<comment type="caution">
    <text evidence="7">The sequence shown here is derived from an EMBL/GenBank/DDBJ whole genome shotgun (WGS) entry which is preliminary data.</text>
</comment>
<dbReference type="InterPro" id="IPR015422">
    <property type="entry name" value="PyrdxlP-dep_Trfase_small"/>
</dbReference>
<dbReference type="EMBL" id="DVFO01000048">
    <property type="protein sequence ID" value="HIQ60956.1"/>
    <property type="molecule type" value="Genomic_DNA"/>
</dbReference>
<comment type="similarity">
    <text evidence="2">Belongs to the class-V pyridoxal-phosphate-dependent aminotransferase family. Csd subfamily.</text>
</comment>
<dbReference type="GO" id="GO:0008483">
    <property type="term" value="F:transaminase activity"/>
    <property type="evidence" value="ECO:0007669"/>
    <property type="project" value="UniProtKB-KW"/>
</dbReference>
<reference evidence="7" key="2">
    <citation type="journal article" date="2021" name="PeerJ">
        <title>Extensive microbial diversity within the chicken gut microbiome revealed by metagenomics and culture.</title>
        <authorList>
            <person name="Gilroy R."/>
            <person name="Ravi A."/>
            <person name="Getino M."/>
            <person name="Pursley I."/>
            <person name="Horton D.L."/>
            <person name="Alikhan N.F."/>
            <person name="Baker D."/>
            <person name="Gharbi K."/>
            <person name="Hall N."/>
            <person name="Watson M."/>
            <person name="Adriaenssens E.M."/>
            <person name="Foster-Nyarko E."/>
            <person name="Jarju S."/>
            <person name="Secka A."/>
            <person name="Antonio M."/>
            <person name="Oren A."/>
            <person name="Chaudhuri R.R."/>
            <person name="La Ragione R."/>
            <person name="Hildebrand F."/>
            <person name="Pallen M.J."/>
        </authorList>
    </citation>
    <scope>NUCLEOTIDE SEQUENCE</scope>
    <source>
        <strain evidence="7">ChiGjej2B2-12916</strain>
    </source>
</reference>
<evidence type="ECO:0000256" key="1">
    <source>
        <dbReference type="ARBA" id="ARBA00001933"/>
    </source>
</evidence>
<dbReference type="Proteomes" id="UP000886879">
    <property type="component" value="Unassembled WGS sequence"/>
</dbReference>
<keyword evidence="4" id="KW-0663">Pyridoxal phosphate</keyword>
<dbReference type="AlphaFoldDB" id="A0A9D0YRJ2"/>
<dbReference type="InterPro" id="IPR010969">
    <property type="entry name" value="Cys_dSase-rel_unknwn_funct"/>
</dbReference>
<evidence type="ECO:0000313" key="8">
    <source>
        <dbReference type="Proteomes" id="UP000886879"/>
    </source>
</evidence>
<keyword evidence="7" id="KW-0808">Transferase</keyword>
<dbReference type="InterPro" id="IPR016454">
    <property type="entry name" value="Cysteine_dSase"/>
</dbReference>
<dbReference type="NCBIfam" id="TIGR01977">
    <property type="entry name" value="am_tr_V_EF2568"/>
    <property type="match status" value="1"/>
</dbReference>
<dbReference type="Gene3D" id="3.90.1150.10">
    <property type="entry name" value="Aspartate Aminotransferase, domain 1"/>
    <property type="match status" value="1"/>
</dbReference>
<dbReference type="InterPro" id="IPR015424">
    <property type="entry name" value="PyrdxlP-dep_Trfase"/>
</dbReference>
<accession>A0A9D0YRJ2</accession>
<comment type="cofactor">
    <cofactor evidence="1">
        <name>pyridoxal 5'-phosphate</name>
        <dbReference type="ChEBI" id="CHEBI:597326"/>
    </cofactor>
</comment>
<name>A0A9D0YRJ2_9FIRM</name>
<evidence type="ECO:0000256" key="2">
    <source>
        <dbReference type="ARBA" id="ARBA00010447"/>
    </source>
</evidence>
<keyword evidence="7" id="KW-0032">Aminotransferase</keyword>
<evidence type="ECO:0000256" key="4">
    <source>
        <dbReference type="ARBA" id="ARBA00022898"/>
    </source>
</evidence>
<dbReference type="InterPro" id="IPR015421">
    <property type="entry name" value="PyrdxlP-dep_Trfase_major"/>
</dbReference>
<dbReference type="PANTHER" id="PTHR43586:SF4">
    <property type="entry name" value="ISOPENICILLIN N EPIMERASE"/>
    <property type="match status" value="1"/>
</dbReference>
<dbReference type="PIRSF" id="PIRSF005572">
    <property type="entry name" value="NifS"/>
    <property type="match status" value="1"/>
</dbReference>
<dbReference type="EC" id="2.8.1.7" evidence="3"/>
<dbReference type="Gene3D" id="3.40.640.10">
    <property type="entry name" value="Type I PLP-dependent aspartate aminotransferase-like (Major domain)"/>
    <property type="match status" value="1"/>
</dbReference>
<dbReference type="InterPro" id="IPR000192">
    <property type="entry name" value="Aminotrans_V_dom"/>
</dbReference>
<gene>
    <name evidence="7" type="ORF">IAD31_05115</name>
</gene>
<dbReference type="Pfam" id="PF00266">
    <property type="entry name" value="Aminotran_5"/>
    <property type="match status" value="1"/>
</dbReference>
<organism evidence="7 8">
    <name type="scientific">Candidatus Enterenecus faecium</name>
    <dbReference type="NCBI Taxonomy" id="2840780"/>
    <lineage>
        <taxon>Bacteria</taxon>
        <taxon>Bacillati</taxon>
        <taxon>Bacillota</taxon>
        <taxon>Clostridia</taxon>
        <taxon>Eubacteriales</taxon>
        <taxon>Candidatus Enterenecus</taxon>
    </lineage>
</organism>
<evidence type="ECO:0000256" key="5">
    <source>
        <dbReference type="ARBA" id="ARBA00050776"/>
    </source>
</evidence>
<reference evidence="7" key="1">
    <citation type="submission" date="2020-10" db="EMBL/GenBank/DDBJ databases">
        <authorList>
            <person name="Gilroy R."/>
        </authorList>
    </citation>
    <scope>NUCLEOTIDE SEQUENCE</scope>
    <source>
        <strain evidence="7">ChiGjej2B2-12916</strain>
    </source>
</reference>
<evidence type="ECO:0000313" key="7">
    <source>
        <dbReference type="EMBL" id="HIQ60956.1"/>
    </source>
</evidence>